<accession>T0Z6R2</accession>
<evidence type="ECO:0000256" key="1">
    <source>
        <dbReference type="ARBA" id="ARBA00001974"/>
    </source>
</evidence>
<name>T0Z6R2_9ZZZZ</name>
<reference evidence="4" key="2">
    <citation type="journal article" date="2014" name="ISME J.">
        <title>Microbial stratification in low pH oxic and suboxic macroscopic growths along an acid mine drainage.</title>
        <authorList>
            <person name="Mendez-Garcia C."/>
            <person name="Mesa V."/>
            <person name="Sprenger R.R."/>
            <person name="Richter M."/>
            <person name="Diez M.S."/>
            <person name="Solano J."/>
            <person name="Bargiela R."/>
            <person name="Golyshina O.V."/>
            <person name="Manteca A."/>
            <person name="Ramos J.L."/>
            <person name="Gallego J.R."/>
            <person name="Llorente I."/>
            <person name="Martins Dos Santos V.A."/>
            <person name="Jensen O.N."/>
            <person name="Pelaez A.I."/>
            <person name="Sanchez J."/>
            <person name="Ferrer M."/>
        </authorList>
    </citation>
    <scope>NUCLEOTIDE SEQUENCE</scope>
</reference>
<keyword evidence="2" id="KW-0560">Oxidoreductase</keyword>
<dbReference type="InterPro" id="IPR051264">
    <property type="entry name" value="FAD-oxidored/transferase_4"/>
</dbReference>
<dbReference type="Pfam" id="PF01565">
    <property type="entry name" value="FAD_binding_4"/>
    <property type="match status" value="1"/>
</dbReference>
<comment type="caution">
    <text evidence="4">The sequence shown here is derived from an EMBL/GenBank/DDBJ whole genome shotgun (WGS) entry which is preliminary data.</text>
</comment>
<dbReference type="GO" id="GO:0022904">
    <property type="term" value="P:respiratory electron transport chain"/>
    <property type="evidence" value="ECO:0007669"/>
    <property type="project" value="TreeGrafter"/>
</dbReference>
<dbReference type="PANTHER" id="PTHR43716">
    <property type="entry name" value="D-2-HYDROXYGLUTARATE DEHYDROGENASE, MITOCHONDRIAL"/>
    <property type="match status" value="1"/>
</dbReference>
<gene>
    <name evidence="4" type="ORF">B1A_16346</name>
</gene>
<dbReference type="SUPFAM" id="SSF56176">
    <property type="entry name" value="FAD-binding/transporter-associated domain-like"/>
    <property type="match status" value="1"/>
</dbReference>
<dbReference type="EMBL" id="AUZX01012015">
    <property type="protein sequence ID" value="EQD40708.1"/>
    <property type="molecule type" value="Genomic_DNA"/>
</dbReference>
<proteinExistence type="predicted"/>
<feature type="domain" description="FAD-binding PCMH-type" evidence="3">
    <location>
        <begin position="22"/>
        <end position="200"/>
    </location>
</feature>
<evidence type="ECO:0000259" key="3">
    <source>
        <dbReference type="PROSITE" id="PS51387"/>
    </source>
</evidence>
<dbReference type="AlphaFoldDB" id="T0Z6R2"/>
<evidence type="ECO:0000256" key="2">
    <source>
        <dbReference type="ARBA" id="ARBA00023002"/>
    </source>
</evidence>
<dbReference type="InterPro" id="IPR016169">
    <property type="entry name" value="FAD-bd_PCMH_sub2"/>
</dbReference>
<dbReference type="Gene3D" id="3.30.465.10">
    <property type="match status" value="1"/>
</dbReference>
<comment type="cofactor">
    <cofactor evidence="1">
        <name>FAD</name>
        <dbReference type="ChEBI" id="CHEBI:57692"/>
    </cofactor>
</comment>
<dbReference type="InterPro" id="IPR006094">
    <property type="entry name" value="Oxid_FAD_bind_N"/>
</dbReference>
<protein>
    <submittedName>
        <fullName evidence="4">FAD linked oxidase domain-containing protein</fullName>
    </submittedName>
</protein>
<dbReference type="GO" id="GO:0016491">
    <property type="term" value="F:oxidoreductase activity"/>
    <property type="evidence" value="ECO:0007669"/>
    <property type="project" value="UniProtKB-KW"/>
</dbReference>
<reference evidence="4" key="1">
    <citation type="submission" date="2013-08" db="EMBL/GenBank/DDBJ databases">
        <authorList>
            <person name="Mendez C."/>
            <person name="Richter M."/>
            <person name="Ferrer M."/>
            <person name="Sanchez J."/>
        </authorList>
    </citation>
    <scope>NUCLEOTIDE SEQUENCE</scope>
</reference>
<organism evidence="4">
    <name type="scientific">mine drainage metagenome</name>
    <dbReference type="NCBI Taxonomy" id="410659"/>
    <lineage>
        <taxon>unclassified sequences</taxon>
        <taxon>metagenomes</taxon>
        <taxon>ecological metagenomes</taxon>
    </lineage>
</organism>
<dbReference type="PROSITE" id="PS51387">
    <property type="entry name" value="FAD_PCMH"/>
    <property type="match status" value="1"/>
</dbReference>
<evidence type="ECO:0000313" key="4">
    <source>
        <dbReference type="EMBL" id="EQD40708.1"/>
    </source>
</evidence>
<dbReference type="InterPro" id="IPR036318">
    <property type="entry name" value="FAD-bd_PCMH-like_sf"/>
</dbReference>
<sequence>MLRGAAALEVRDAAQTHGLGAELGVPLAVLRPRSTAEVSLILRLAHAARQPVVPWGGCTGLVDGAAAAGALALSLERMSAVEEIDETNRVMRAQAGCILQNACDAAETRGLLLPLDLGARGSATLGGVIATNAGGNRVLRWGMTRDMVLGLEAVLADGTVINSLNTLIKNNAGYDLKQLFIGSEGTLGVVTRAVLRLRSKPLSENVALLAVEEFEQLPRTLCVVWSASSAARSRRSR</sequence>
<dbReference type="InterPro" id="IPR016166">
    <property type="entry name" value="FAD-bd_PCMH"/>
</dbReference>
<dbReference type="PANTHER" id="PTHR43716:SF1">
    <property type="entry name" value="D-2-HYDROXYGLUTARATE DEHYDROGENASE, MITOCHONDRIAL"/>
    <property type="match status" value="1"/>
</dbReference>
<dbReference type="GO" id="GO:0071949">
    <property type="term" value="F:FAD binding"/>
    <property type="evidence" value="ECO:0007669"/>
    <property type="project" value="InterPro"/>
</dbReference>